<keyword evidence="1" id="KW-0472">Membrane</keyword>
<keyword evidence="2" id="KW-0732">Signal</keyword>
<keyword evidence="1" id="KW-0812">Transmembrane</keyword>
<evidence type="ECO:0008006" key="5">
    <source>
        <dbReference type="Google" id="ProtNLM"/>
    </source>
</evidence>
<evidence type="ECO:0000256" key="2">
    <source>
        <dbReference type="SAM" id="SignalP"/>
    </source>
</evidence>
<dbReference type="AlphaFoldDB" id="A0A9Q1BRF4"/>
<proteinExistence type="predicted"/>
<gene>
    <name evidence="3" type="ORF">HOLleu_28026</name>
</gene>
<keyword evidence="1" id="KW-1133">Transmembrane helix</keyword>
<feature type="chain" id="PRO_5040233568" description="Ig-like domain-containing protein" evidence="2">
    <location>
        <begin position="27"/>
        <end position="391"/>
    </location>
</feature>
<sequence>MIACPEDGLFQPFITVLVVCLANVNAQVSFELVDSVFNEVIFVGERDIVVRCRVNGLSSLAIVIEYGENRVVEAQVHENCVDYTIKEISLNDRDMYRCRVVYVDTGGTMKTDEQSLHLNIQDSGPQCFRNGTKGQPYRDGERFVMSCYCWKEEDSRWVSEDVVGSGNIKLATNYEDTQYGNKTIRRILVDHSFTSDLNVKYTCFYISHAVRQCSLGPQVVSSNDSVISSTLSPTSTINGSSNHLTCSATSTPNYSTATISYEPVTSTPSTHCTCGGEDDQSKEPSPSLSLHPNMMPFVVIIIVLSVVTIILFLVLLLLFRDRILLKKKIQTSQKGEKSESVYDRAIYSYQANERGGDDVCRVVSHIYHESTVKDVKMQQSEPVYHSADELS</sequence>
<accession>A0A9Q1BRF4</accession>
<name>A0A9Q1BRF4_HOLLE</name>
<reference evidence="3" key="1">
    <citation type="submission" date="2021-10" db="EMBL/GenBank/DDBJ databases">
        <title>Tropical sea cucumber genome reveals ecological adaptation and Cuvierian tubules defense mechanism.</title>
        <authorList>
            <person name="Chen T."/>
        </authorList>
    </citation>
    <scope>NUCLEOTIDE SEQUENCE</scope>
    <source>
        <strain evidence="3">Nanhai2018</strain>
        <tissue evidence="3">Muscle</tissue>
    </source>
</reference>
<dbReference type="EMBL" id="JAIZAY010000013">
    <property type="protein sequence ID" value="KAJ8031328.1"/>
    <property type="molecule type" value="Genomic_DNA"/>
</dbReference>
<protein>
    <recommendedName>
        <fullName evidence="5">Ig-like domain-containing protein</fullName>
    </recommendedName>
</protein>
<comment type="caution">
    <text evidence="3">The sequence shown here is derived from an EMBL/GenBank/DDBJ whole genome shotgun (WGS) entry which is preliminary data.</text>
</comment>
<evidence type="ECO:0000313" key="4">
    <source>
        <dbReference type="Proteomes" id="UP001152320"/>
    </source>
</evidence>
<evidence type="ECO:0000313" key="3">
    <source>
        <dbReference type="EMBL" id="KAJ8031328.1"/>
    </source>
</evidence>
<organism evidence="3 4">
    <name type="scientific">Holothuria leucospilota</name>
    <name type="common">Black long sea cucumber</name>
    <name type="synonym">Mertensiothuria leucospilota</name>
    <dbReference type="NCBI Taxonomy" id="206669"/>
    <lineage>
        <taxon>Eukaryota</taxon>
        <taxon>Metazoa</taxon>
        <taxon>Echinodermata</taxon>
        <taxon>Eleutherozoa</taxon>
        <taxon>Echinozoa</taxon>
        <taxon>Holothuroidea</taxon>
        <taxon>Aspidochirotacea</taxon>
        <taxon>Aspidochirotida</taxon>
        <taxon>Holothuriidae</taxon>
        <taxon>Holothuria</taxon>
    </lineage>
</organism>
<keyword evidence="4" id="KW-1185">Reference proteome</keyword>
<feature type="signal peptide" evidence="2">
    <location>
        <begin position="1"/>
        <end position="26"/>
    </location>
</feature>
<dbReference type="Proteomes" id="UP001152320">
    <property type="component" value="Chromosome 13"/>
</dbReference>
<evidence type="ECO:0000256" key="1">
    <source>
        <dbReference type="SAM" id="Phobius"/>
    </source>
</evidence>
<feature type="transmembrane region" description="Helical" evidence="1">
    <location>
        <begin position="294"/>
        <end position="319"/>
    </location>
</feature>